<keyword evidence="3" id="KW-1185">Reference proteome</keyword>
<reference evidence="2 3" key="1">
    <citation type="submission" date="2010-05" db="EMBL/GenBank/DDBJ databases">
        <title>The Genome Sequence of Thecamonas trahens ATCC 50062.</title>
        <authorList>
            <consortium name="The Broad Institute Genome Sequencing Platform"/>
            <person name="Russ C."/>
            <person name="Cuomo C."/>
            <person name="Shea T."/>
            <person name="Young S.K."/>
            <person name="Zeng Q."/>
            <person name="Koehrsen M."/>
            <person name="Haas B."/>
            <person name="Borodovsky M."/>
            <person name="Guigo R."/>
            <person name="Alvarado L."/>
            <person name="Berlin A."/>
            <person name="Bochicchio J."/>
            <person name="Borenstein D."/>
            <person name="Chapman S."/>
            <person name="Chen Z."/>
            <person name="Freedman E."/>
            <person name="Gellesch M."/>
            <person name="Goldberg J."/>
            <person name="Griggs A."/>
            <person name="Gujja S."/>
            <person name="Heilman E."/>
            <person name="Heiman D."/>
            <person name="Hepburn T."/>
            <person name="Howarth C."/>
            <person name="Jen D."/>
            <person name="Larson L."/>
            <person name="Mehta T."/>
            <person name="Park D."/>
            <person name="Pearson M."/>
            <person name="Roberts A."/>
            <person name="Saif S."/>
            <person name="Shenoy N."/>
            <person name="Sisk P."/>
            <person name="Stolte C."/>
            <person name="Sykes S."/>
            <person name="Thomson T."/>
            <person name="Walk T."/>
            <person name="White J."/>
            <person name="Yandava C."/>
            <person name="Burger G."/>
            <person name="Gray M.W."/>
            <person name="Holland P.W.H."/>
            <person name="King N."/>
            <person name="Lang F.B.F."/>
            <person name="Roger A.J."/>
            <person name="Ruiz-Trillo I."/>
            <person name="Lander E."/>
            <person name="Nusbaum C."/>
        </authorList>
    </citation>
    <scope>NUCLEOTIDE SEQUENCE [LARGE SCALE GENOMIC DNA]</scope>
    <source>
        <strain evidence="2 3">ATCC 50062</strain>
    </source>
</reference>
<dbReference type="RefSeq" id="XP_013758458.1">
    <property type="nucleotide sequence ID" value="XM_013903004.1"/>
</dbReference>
<feature type="signal peptide" evidence="1">
    <location>
        <begin position="1"/>
        <end position="21"/>
    </location>
</feature>
<gene>
    <name evidence="2" type="ORF">AMSG_04783</name>
</gene>
<evidence type="ECO:0000256" key="1">
    <source>
        <dbReference type="SAM" id="SignalP"/>
    </source>
</evidence>
<evidence type="ECO:0000313" key="2">
    <source>
        <dbReference type="EMBL" id="KNC48333.1"/>
    </source>
</evidence>
<dbReference type="GeneID" id="25564309"/>
<name>A0A0L0DAK9_THETB</name>
<accession>A0A0L0DAK9</accession>
<feature type="chain" id="PRO_5005537316" evidence="1">
    <location>
        <begin position="22"/>
        <end position="200"/>
    </location>
</feature>
<protein>
    <submittedName>
        <fullName evidence="2">Uncharacterized protein</fullName>
    </submittedName>
</protein>
<sequence>MLVAASAAAADALALAVAAVADCPAWTAAAADLVAAHELLPAPGSLPQPCGYPRAAVPVAIIPGAPSWLALAGFDLAAALPLVRLSAVTWAKQQRKHPDIGPRLWAFLPHILDSSMVVHEGRNGYTRHLLFLPRLPLDRPGGRHPWERFKVVVKATLAGDRLYLPSFHRLDNDELPVIAAAGIILRHGPHHHFYSSYELC</sequence>
<proteinExistence type="predicted"/>
<dbReference type="Proteomes" id="UP000054408">
    <property type="component" value="Unassembled WGS sequence"/>
</dbReference>
<dbReference type="AlphaFoldDB" id="A0A0L0DAK9"/>
<keyword evidence="1" id="KW-0732">Signal</keyword>
<evidence type="ECO:0000313" key="3">
    <source>
        <dbReference type="Proteomes" id="UP000054408"/>
    </source>
</evidence>
<dbReference type="EMBL" id="GL349451">
    <property type="protein sequence ID" value="KNC48333.1"/>
    <property type="molecule type" value="Genomic_DNA"/>
</dbReference>
<organism evidence="2 3">
    <name type="scientific">Thecamonas trahens ATCC 50062</name>
    <dbReference type="NCBI Taxonomy" id="461836"/>
    <lineage>
        <taxon>Eukaryota</taxon>
        <taxon>Apusozoa</taxon>
        <taxon>Apusomonadida</taxon>
        <taxon>Apusomonadidae</taxon>
        <taxon>Thecamonas</taxon>
    </lineage>
</organism>